<gene>
    <name evidence="1" type="ORF">K469DRAFT_687843</name>
</gene>
<dbReference type="EMBL" id="ML994633">
    <property type="protein sequence ID" value="KAF2185507.1"/>
    <property type="molecule type" value="Genomic_DNA"/>
</dbReference>
<evidence type="ECO:0000313" key="2">
    <source>
        <dbReference type="Proteomes" id="UP000800200"/>
    </source>
</evidence>
<sequence>MKLSGSDSSLPDSGAARNVTGCLLNVPYKNLHQRSVALHPPSSVLGLIDRSHLATPRAPAGLSQKANSKVVRRYTSIDHPMTSIAATQPEGGVATGAPVHRCVYPPFTHKALKYTNSPSGNLDQLILTDPKWWYDCARQFGVDKQLEGYQGIVAYHQFGVKLLAQAWCTTMDDCQTITEQGNSLQQLRNRLLRPKRQQTAHPNR</sequence>
<dbReference type="Proteomes" id="UP000800200">
    <property type="component" value="Unassembled WGS sequence"/>
</dbReference>
<proteinExistence type="predicted"/>
<keyword evidence="2" id="KW-1185">Reference proteome</keyword>
<name>A0A6A6E0N0_9PEZI</name>
<dbReference type="AlphaFoldDB" id="A0A6A6E0N0"/>
<organism evidence="1 2">
    <name type="scientific">Zopfia rhizophila CBS 207.26</name>
    <dbReference type="NCBI Taxonomy" id="1314779"/>
    <lineage>
        <taxon>Eukaryota</taxon>
        <taxon>Fungi</taxon>
        <taxon>Dikarya</taxon>
        <taxon>Ascomycota</taxon>
        <taxon>Pezizomycotina</taxon>
        <taxon>Dothideomycetes</taxon>
        <taxon>Dothideomycetes incertae sedis</taxon>
        <taxon>Zopfiaceae</taxon>
        <taxon>Zopfia</taxon>
    </lineage>
</organism>
<evidence type="ECO:0000313" key="1">
    <source>
        <dbReference type="EMBL" id="KAF2185507.1"/>
    </source>
</evidence>
<accession>A0A6A6E0N0</accession>
<protein>
    <submittedName>
        <fullName evidence="1">Uncharacterized protein</fullName>
    </submittedName>
</protein>
<reference evidence="1" key="1">
    <citation type="journal article" date="2020" name="Stud. Mycol.">
        <title>101 Dothideomycetes genomes: a test case for predicting lifestyles and emergence of pathogens.</title>
        <authorList>
            <person name="Haridas S."/>
            <person name="Albert R."/>
            <person name="Binder M."/>
            <person name="Bloem J."/>
            <person name="Labutti K."/>
            <person name="Salamov A."/>
            <person name="Andreopoulos B."/>
            <person name="Baker S."/>
            <person name="Barry K."/>
            <person name="Bills G."/>
            <person name="Bluhm B."/>
            <person name="Cannon C."/>
            <person name="Castanera R."/>
            <person name="Culley D."/>
            <person name="Daum C."/>
            <person name="Ezra D."/>
            <person name="Gonzalez J."/>
            <person name="Henrissat B."/>
            <person name="Kuo A."/>
            <person name="Liang C."/>
            <person name="Lipzen A."/>
            <person name="Lutzoni F."/>
            <person name="Magnuson J."/>
            <person name="Mondo S."/>
            <person name="Nolan M."/>
            <person name="Ohm R."/>
            <person name="Pangilinan J."/>
            <person name="Park H.-J."/>
            <person name="Ramirez L."/>
            <person name="Alfaro M."/>
            <person name="Sun H."/>
            <person name="Tritt A."/>
            <person name="Yoshinaga Y."/>
            <person name="Zwiers L.-H."/>
            <person name="Turgeon B."/>
            <person name="Goodwin S."/>
            <person name="Spatafora J."/>
            <person name="Crous P."/>
            <person name="Grigoriev I."/>
        </authorList>
    </citation>
    <scope>NUCLEOTIDE SEQUENCE</scope>
    <source>
        <strain evidence="1">CBS 207.26</strain>
    </source>
</reference>